<comment type="caution">
    <text evidence="1">The sequence shown here is derived from an EMBL/GenBank/DDBJ whole genome shotgun (WGS) entry which is preliminary data.</text>
</comment>
<keyword evidence="2" id="KW-1185">Reference proteome</keyword>
<reference evidence="1" key="1">
    <citation type="journal article" date="2023" name="GigaByte">
        <title>Genome assembly of the bearded iris, Iris pallida Lam.</title>
        <authorList>
            <person name="Bruccoleri R.E."/>
            <person name="Oakeley E.J."/>
            <person name="Faust A.M.E."/>
            <person name="Altorfer M."/>
            <person name="Dessus-Babus S."/>
            <person name="Burckhardt D."/>
            <person name="Oertli M."/>
            <person name="Naumann U."/>
            <person name="Petersen F."/>
            <person name="Wong J."/>
        </authorList>
    </citation>
    <scope>NUCLEOTIDE SEQUENCE</scope>
    <source>
        <strain evidence="1">GSM-AAB239-AS_SAM_17_03QT</strain>
    </source>
</reference>
<dbReference type="EMBL" id="JANAVB010039620">
    <property type="protein sequence ID" value="KAJ6799605.1"/>
    <property type="molecule type" value="Genomic_DNA"/>
</dbReference>
<protein>
    <submittedName>
        <fullName evidence="1">Uncharacterized protein</fullName>
    </submittedName>
</protein>
<proteinExistence type="predicted"/>
<gene>
    <name evidence="1" type="ORF">M6B38_206485</name>
</gene>
<evidence type="ECO:0000313" key="2">
    <source>
        <dbReference type="Proteomes" id="UP001140949"/>
    </source>
</evidence>
<organism evidence="1 2">
    <name type="scientific">Iris pallida</name>
    <name type="common">Sweet iris</name>
    <dbReference type="NCBI Taxonomy" id="29817"/>
    <lineage>
        <taxon>Eukaryota</taxon>
        <taxon>Viridiplantae</taxon>
        <taxon>Streptophyta</taxon>
        <taxon>Embryophyta</taxon>
        <taxon>Tracheophyta</taxon>
        <taxon>Spermatophyta</taxon>
        <taxon>Magnoliopsida</taxon>
        <taxon>Liliopsida</taxon>
        <taxon>Asparagales</taxon>
        <taxon>Iridaceae</taxon>
        <taxon>Iridoideae</taxon>
        <taxon>Irideae</taxon>
        <taxon>Iris</taxon>
    </lineage>
</organism>
<name>A0AAX6E6K2_IRIPA</name>
<sequence length="124" mass="14024">MKKKNKKMKKEVQKIEADDYRPRRGCRSTKDGVDPALIWLLAAEDGGFRRLGDGRCLGWLSEETVAPRLSRSRFDLHDNTVSSSSTRFEIQHCSRGSARGSRPLQSIGKSFDVQTSTFQETSMN</sequence>
<dbReference type="Proteomes" id="UP001140949">
    <property type="component" value="Unassembled WGS sequence"/>
</dbReference>
<dbReference type="AlphaFoldDB" id="A0AAX6E6K2"/>
<accession>A0AAX6E6K2</accession>
<reference evidence="1" key="2">
    <citation type="submission" date="2023-04" db="EMBL/GenBank/DDBJ databases">
        <authorList>
            <person name="Bruccoleri R.E."/>
            <person name="Oakeley E.J."/>
            <person name="Faust A.-M."/>
            <person name="Dessus-Babus S."/>
            <person name="Altorfer M."/>
            <person name="Burckhardt D."/>
            <person name="Oertli M."/>
            <person name="Naumann U."/>
            <person name="Petersen F."/>
            <person name="Wong J."/>
        </authorList>
    </citation>
    <scope>NUCLEOTIDE SEQUENCE</scope>
    <source>
        <strain evidence="1">GSM-AAB239-AS_SAM_17_03QT</strain>
        <tissue evidence="1">Leaf</tissue>
    </source>
</reference>
<evidence type="ECO:0000313" key="1">
    <source>
        <dbReference type="EMBL" id="KAJ6799605.1"/>
    </source>
</evidence>